<evidence type="ECO:0000313" key="2">
    <source>
        <dbReference type="EMBL" id="UTF54168.1"/>
    </source>
</evidence>
<dbReference type="RefSeq" id="WP_254158673.1">
    <property type="nucleotide sequence ID" value="NZ_CP100355.1"/>
</dbReference>
<dbReference type="GeneID" id="73288874"/>
<accession>A0A9E7NC39</accession>
<dbReference type="AlphaFoldDB" id="A0A9E7NC39"/>
<feature type="transmembrane region" description="Helical" evidence="1">
    <location>
        <begin position="88"/>
        <end position="111"/>
    </location>
</feature>
<dbReference type="Proteomes" id="UP001056855">
    <property type="component" value="Chromosome"/>
</dbReference>
<reference evidence="2" key="1">
    <citation type="submission" date="2022-06" db="EMBL/GenBank/DDBJ databases">
        <title>Diverse halophilic archaea isolated from saline environments.</title>
        <authorList>
            <person name="Cui H.-L."/>
        </authorList>
    </citation>
    <scope>NUCLEOTIDE SEQUENCE</scope>
    <source>
        <strain evidence="2">WLHS1</strain>
    </source>
</reference>
<keyword evidence="1" id="KW-1133">Transmembrane helix</keyword>
<keyword evidence="1" id="KW-0812">Transmembrane</keyword>
<sequence length="114" mass="12808">MPESDMALLEEIAELEAPVTVDELADHLIWPADPPIETWADVHELLYDERLPTLEARGLLAFDSEKGMIEHVRETEDHAKEVWFSRPVLGLLSLVLLATMLFLVSTVVVTATPF</sequence>
<evidence type="ECO:0000256" key="1">
    <source>
        <dbReference type="SAM" id="Phobius"/>
    </source>
</evidence>
<organism evidence="2 3">
    <name type="scientific">Natronosalvus rutilus</name>
    <dbReference type="NCBI Taxonomy" id="2953753"/>
    <lineage>
        <taxon>Archaea</taxon>
        <taxon>Methanobacteriati</taxon>
        <taxon>Methanobacteriota</taxon>
        <taxon>Stenosarchaea group</taxon>
        <taxon>Halobacteria</taxon>
        <taxon>Halobacteriales</taxon>
        <taxon>Natrialbaceae</taxon>
        <taxon>Natronosalvus</taxon>
    </lineage>
</organism>
<keyword evidence="1" id="KW-0472">Membrane</keyword>
<dbReference type="EMBL" id="CP100355">
    <property type="protein sequence ID" value="UTF54168.1"/>
    <property type="molecule type" value="Genomic_DNA"/>
</dbReference>
<proteinExistence type="predicted"/>
<dbReference type="KEGG" id="sawl:NGM29_02470"/>
<gene>
    <name evidence="2" type="ORF">NGM29_02470</name>
</gene>
<keyword evidence="3" id="KW-1185">Reference proteome</keyword>
<name>A0A9E7NC39_9EURY</name>
<protein>
    <submittedName>
        <fullName evidence="2">Uncharacterized protein</fullName>
    </submittedName>
</protein>
<evidence type="ECO:0000313" key="3">
    <source>
        <dbReference type="Proteomes" id="UP001056855"/>
    </source>
</evidence>